<feature type="transmembrane region" description="Helical" evidence="1">
    <location>
        <begin position="78"/>
        <end position="99"/>
    </location>
</feature>
<name>A0A2T6ZFS5_TUBBO</name>
<dbReference type="Proteomes" id="UP000244722">
    <property type="component" value="Unassembled WGS sequence"/>
</dbReference>
<gene>
    <name evidence="2" type="ORF">B9Z19DRAFT_461670</name>
</gene>
<accession>A0A2T6ZFS5</accession>
<sequence length="109" mass="12977">MVSLGFFAAKDEVPNPSRKIKKRNHAPFFPHCIWSFFPLMPQSSILYIFYCTIFIPVISWVEAFFIRLFVYFLSLFTAIWRLFVVFSYLAFGWLCRFAYPLAMMTPVYT</sequence>
<protein>
    <submittedName>
        <fullName evidence="2">Uncharacterized protein</fullName>
    </submittedName>
</protein>
<organism evidence="2 3">
    <name type="scientific">Tuber borchii</name>
    <name type="common">White truffle</name>
    <dbReference type="NCBI Taxonomy" id="42251"/>
    <lineage>
        <taxon>Eukaryota</taxon>
        <taxon>Fungi</taxon>
        <taxon>Dikarya</taxon>
        <taxon>Ascomycota</taxon>
        <taxon>Pezizomycotina</taxon>
        <taxon>Pezizomycetes</taxon>
        <taxon>Pezizales</taxon>
        <taxon>Tuberaceae</taxon>
        <taxon>Tuber</taxon>
    </lineage>
</organism>
<proteinExistence type="predicted"/>
<evidence type="ECO:0000313" key="2">
    <source>
        <dbReference type="EMBL" id="PUU74306.1"/>
    </source>
</evidence>
<evidence type="ECO:0000256" key="1">
    <source>
        <dbReference type="SAM" id="Phobius"/>
    </source>
</evidence>
<evidence type="ECO:0000313" key="3">
    <source>
        <dbReference type="Proteomes" id="UP000244722"/>
    </source>
</evidence>
<keyword evidence="1" id="KW-0472">Membrane</keyword>
<comment type="caution">
    <text evidence="2">The sequence shown here is derived from an EMBL/GenBank/DDBJ whole genome shotgun (WGS) entry which is preliminary data.</text>
</comment>
<keyword evidence="1" id="KW-0812">Transmembrane</keyword>
<keyword evidence="3" id="KW-1185">Reference proteome</keyword>
<feature type="transmembrane region" description="Helical" evidence="1">
    <location>
        <begin position="45"/>
        <end position="66"/>
    </location>
</feature>
<dbReference type="EMBL" id="NESQ01000307">
    <property type="protein sequence ID" value="PUU74306.1"/>
    <property type="molecule type" value="Genomic_DNA"/>
</dbReference>
<dbReference type="AlphaFoldDB" id="A0A2T6ZFS5"/>
<reference evidence="2 3" key="1">
    <citation type="submission" date="2017-04" db="EMBL/GenBank/DDBJ databases">
        <title>Draft genome sequence of Tuber borchii Vittad., a whitish edible truffle.</title>
        <authorList>
            <consortium name="DOE Joint Genome Institute"/>
            <person name="Murat C."/>
            <person name="Kuo A."/>
            <person name="Barry K.W."/>
            <person name="Clum A."/>
            <person name="Dockter R.B."/>
            <person name="Fauchery L."/>
            <person name="Iotti M."/>
            <person name="Kohler A."/>
            <person name="Labutti K."/>
            <person name="Lindquist E.A."/>
            <person name="Lipzen A."/>
            <person name="Ohm R.A."/>
            <person name="Wang M."/>
            <person name="Grigoriev I.V."/>
            <person name="Zambonelli A."/>
            <person name="Martin F.M."/>
        </authorList>
    </citation>
    <scope>NUCLEOTIDE SEQUENCE [LARGE SCALE GENOMIC DNA]</scope>
    <source>
        <strain evidence="2 3">Tbo3840</strain>
    </source>
</reference>
<keyword evidence="1" id="KW-1133">Transmembrane helix</keyword>